<comment type="caution">
    <text evidence="4">The sequence shown here is derived from an EMBL/GenBank/DDBJ whole genome shotgun (WGS) entry which is preliminary data.</text>
</comment>
<evidence type="ECO:0000256" key="2">
    <source>
        <dbReference type="RuleBase" id="RU003749"/>
    </source>
</evidence>
<evidence type="ECO:0000313" key="5">
    <source>
        <dbReference type="Proteomes" id="UP000599074"/>
    </source>
</evidence>
<accession>A0A8J3TCZ2</accession>
<dbReference type="SUPFAM" id="SSF52091">
    <property type="entry name" value="SpoIIaa-like"/>
    <property type="match status" value="1"/>
</dbReference>
<evidence type="ECO:0000256" key="1">
    <source>
        <dbReference type="ARBA" id="ARBA00009013"/>
    </source>
</evidence>
<feature type="domain" description="STAS" evidence="3">
    <location>
        <begin position="13"/>
        <end position="114"/>
    </location>
</feature>
<dbReference type="CDD" id="cd07043">
    <property type="entry name" value="STAS_anti-anti-sigma_factors"/>
    <property type="match status" value="1"/>
</dbReference>
<dbReference type="Proteomes" id="UP000599074">
    <property type="component" value="Unassembled WGS sequence"/>
</dbReference>
<gene>
    <name evidence="4" type="ORF">Pme01_44770</name>
</gene>
<dbReference type="RefSeq" id="WP_168113796.1">
    <property type="nucleotide sequence ID" value="NZ_BOON01000043.1"/>
</dbReference>
<reference evidence="4" key="1">
    <citation type="submission" date="2021-01" db="EMBL/GenBank/DDBJ databases">
        <title>Whole genome shotgun sequence of Planosporangium mesophilum NBRC 109066.</title>
        <authorList>
            <person name="Komaki H."/>
            <person name="Tamura T."/>
        </authorList>
    </citation>
    <scope>NUCLEOTIDE SEQUENCE</scope>
    <source>
        <strain evidence="4">NBRC 109066</strain>
    </source>
</reference>
<evidence type="ECO:0000313" key="4">
    <source>
        <dbReference type="EMBL" id="GII24880.1"/>
    </source>
</evidence>
<dbReference type="EMBL" id="BOON01000043">
    <property type="protein sequence ID" value="GII24880.1"/>
    <property type="molecule type" value="Genomic_DNA"/>
</dbReference>
<dbReference type="InterPro" id="IPR003658">
    <property type="entry name" value="Anti-sigma_ant"/>
</dbReference>
<evidence type="ECO:0000259" key="3">
    <source>
        <dbReference type="PROSITE" id="PS50801"/>
    </source>
</evidence>
<proteinExistence type="inferred from homology"/>
<name>A0A8J3TCZ2_9ACTN</name>
<dbReference type="InterPro" id="IPR002645">
    <property type="entry name" value="STAS_dom"/>
</dbReference>
<dbReference type="PANTHER" id="PTHR33495">
    <property type="entry name" value="ANTI-SIGMA FACTOR ANTAGONIST TM_1081-RELATED-RELATED"/>
    <property type="match status" value="1"/>
</dbReference>
<dbReference type="PANTHER" id="PTHR33495:SF2">
    <property type="entry name" value="ANTI-SIGMA FACTOR ANTAGONIST TM_1081-RELATED"/>
    <property type="match status" value="1"/>
</dbReference>
<sequence length="114" mass="12291">MQIEENRSGDPLALSRLNTDRGTVRLAASGEIDICNAGRLRATIETIVSEPATRRLTVDFADLNYIDSMGVSALIMGMRLSQHNGTEFGVVNPRGEVLRVLQILGLDRALAPAG</sequence>
<comment type="similarity">
    <text evidence="1 2">Belongs to the anti-sigma-factor antagonist family.</text>
</comment>
<protein>
    <recommendedName>
        <fullName evidence="2">Anti-sigma factor antagonist</fullName>
    </recommendedName>
</protein>
<dbReference type="Gene3D" id="3.30.750.24">
    <property type="entry name" value="STAS domain"/>
    <property type="match status" value="1"/>
</dbReference>
<dbReference type="AlphaFoldDB" id="A0A8J3TCZ2"/>
<dbReference type="NCBIfam" id="TIGR00377">
    <property type="entry name" value="ant_ant_sig"/>
    <property type="match status" value="1"/>
</dbReference>
<dbReference type="InterPro" id="IPR036513">
    <property type="entry name" value="STAS_dom_sf"/>
</dbReference>
<keyword evidence="5" id="KW-1185">Reference proteome</keyword>
<dbReference type="GO" id="GO:0043856">
    <property type="term" value="F:anti-sigma factor antagonist activity"/>
    <property type="evidence" value="ECO:0007669"/>
    <property type="project" value="InterPro"/>
</dbReference>
<organism evidence="4 5">
    <name type="scientific">Planosporangium mesophilum</name>
    <dbReference type="NCBI Taxonomy" id="689768"/>
    <lineage>
        <taxon>Bacteria</taxon>
        <taxon>Bacillati</taxon>
        <taxon>Actinomycetota</taxon>
        <taxon>Actinomycetes</taxon>
        <taxon>Micromonosporales</taxon>
        <taxon>Micromonosporaceae</taxon>
        <taxon>Planosporangium</taxon>
    </lineage>
</organism>
<dbReference type="PROSITE" id="PS50801">
    <property type="entry name" value="STAS"/>
    <property type="match status" value="1"/>
</dbReference>
<dbReference type="Pfam" id="PF01740">
    <property type="entry name" value="STAS"/>
    <property type="match status" value="1"/>
</dbReference>